<protein>
    <recommendedName>
        <fullName evidence="5">TIR domain-containing protein</fullName>
    </recommendedName>
</protein>
<gene>
    <name evidence="6" type="ORF">TSUD_120670</name>
</gene>
<dbReference type="FunFam" id="3.40.50.10140:FF:000007">
    <property type="entry name" value="Disease resistance protein (TIR-NBS-LRR class)"/>
    <property type="match status" value="1"/>
</dbReference>
<dbReference type="InterPro" id="IPR035897">
    <property type="entry name" value="Toll_tir_struct_dom_sf"/>
</dbReference>
<keyword evidence="7" id="KW-1185">Reference proteome</keyword>
<dbReference type="InterPro" id="IPR058192">
    <property type="entry name" value="WHD_ROQ1-like"/>
</dbReference>
<dbReference type="AlphaFoldDB" id="A0A2Z6M6L3"/>
<keyword evidence="4" id="KW-0520">NAD</keyword>
<name>A0A2Z6M6L3_TRISU</name>
<dbReference type="SUPFAM" id="SSF46785">
    <property type="entry name" value="Winged helix' DNA-binding domain"/>
    <property type="match status" value="1"/>
</dbReference>
<dbReference type="InterPro" id="IPR058546">
    <property type="entry name" value="RPS4B/Roq1-like_LRR"/>
</dbReference>
<dbReference type="PANTHER" id="PTHR11017">
    <property type="entry name" value="LEUCINE-RICH REPEAT-CONTAINING PROTEIN"/>
    <property type="match status" value="1"/>
</dbReference>
<dbReference type="InterPro" id="IPR000157">
    <property type="entry name" value="TIR_dom"/>
</dbReference>
<dbReference type="InterPro" id="IPR027417">
    <property type="entry name" value="P-loop_NTPase"/>
</dbReference>
<dbReference type="InterPro" id="IPR036390">
    <property type="entry name" value="WH_DNA-bd_sf"/>
</dbReference>
<reference evidence="7" key="1">
    <citation type="journal article" date="2017" name="Front. Plant Sci.">
        <title>Climate Clever Clovers: New Paradigm to Reduce the Environmental Footprint of Ruminants by Breeding Low Methanogenic Forages Utilizing Haplotype Variation.</title>
        <authorList>
            <person name="Kaur P."/>
            <person name="Appels R."/>
            <person name="Bayer P.E."/>
            <person name="Keeble-Gagnere G."/>
            <person name="Wang J."/>
            <person name="Hirakawa H."/>
            <person name="Shirasawa K."/>
            <person name="Vercoe P."/>
            <person name="Stefanova K."/>
            <person name="Durmic Z."/>
            <person name="Nichols P."/>
            <person name="Revell C."/>
            <person name="Isobe S.N."/>
            <person name="Edwards D."/>
            <person name="Erskine W."/>
        </authorList>
    </citation>
    <scope>NUCLEOTIDE SEQUENCE [LARGE SCALE GENOMIC DNA]</scope>
    <source>
        <strain evidence="7">cv. Daliak</strain>
    </source>
</reference>
<dbReference type="PANTHER" id="PTHR11017:SF455">
    <property type="entry name" value="NB-ARC DOMAIN PROTEIN"/>
    <property type="match status" value="1"/>
</dbReference>
<dbReference type="GO" id="GO:0007165">
    <property type="term" value="P:signal transduction"/>
    <property type="evidence" value="ECO:0007669"/>
    <property type="project" value="InterPro"/>
</dbReference>
<dbReference type="Gene3D" id="3.40.50.300">
    <property type="entry name" value="P-loop containing nucleotide triphosphate hydrolases"/>
    <property type="match status" value="1"/>
</dbReference>
<dbReference type="SUPFAM" id="SSF52200">
    <property type="entry name" value="Toll/Interleukin receptor TIR domain"/>
    <property type="match status" value="1"/>
</dbReference>
<organism evidence="6 7">
    <name type="scientific">Trifolium subterraneum</name>
    <name type="common">Subterranean clover</name>
    <dbReference type="NCBI Taxonomy" id="3900"/>
    <lineage>
        <taxon>Eukaryota</taxon>
        <taxon>Viridiplantae</taxon>
        <taxon>Streptophyta</taxon>
        <taxon>Embryophyta</taxon>
        <taxon>Tracheophyta</taxon>
        <taxon>Spermatophyta</taxon>
        <taxon>Magnoliopsida</taxon>
        <taxon>eudicotyledons</taxon>
        <taxon>Gunneridae</taxon>
        <taxon>Pentapetalae</taxon>
        <taxon>rosids</taxon>
        <taxon>fabids</taxon>
        <taxon>Fabales</taxon>
        <taxon>Fabaceae</taxon>
        <taxon>Papilionoideae</taxon>
        <taxon>50 kb inversion clade</taxon>
        <taxon>NPAAA clade</taxon>
        <taxon>Hologalegina</taxon>
        <taxon>IRL clade</taxon>
        <taxon>Trifolieae</taxon>
        <taxon>Trifolium</taxon>
    </lineage>
</organism>
<keyword evidence="1" id="KW-0433">Leucine-rich repeat</keyword>
<evidence type="ECO:0000256" key="3">
    <source>
        <dbReference type="ARBA" id="ARBA00022821"/>
    </source>
</evidence>
<sequence>MEQQTLPSLSSFTCDWTYDVFLSFRGTDTRNNFTGNLYNYLQHQRGIQTFIDDEQIQKGDEITPTLLKAIKESRIFIAIFSPNYASSTFCLTELVNILECSKLQGRLFLPVFYDVNPSHIRNITGTYAEAFAKHEARFGDEKEKVQKWKDALHQAANMSGWHFKPGSIPEHKFIKMIVKEVSIKINRVPLHVANNPVGLESRMLEVTSLLGLESGERVNMVGIYGIGGIGKSTTARAVHNLIADQFEGVCFLADIREREIHHGLVQLQETLLSEILGEKDIKVGDVSKGISIIKRRLQRKKVLLILDDVDKEKQLQALVGEHDWFGSGSKIIITTRDKDLLATHGIVKVYEVKQLENEKALDLFSWHAFKNKNIDPGYVNIAKRAVSYCHGLPLALEVTGSQLFGKSLSVWKSSLDKYAGVLRKDIHEILKVSYDDLEEDVKGIFLDIACFFNSYDIGYVKEILYHHGFHVEGGIEELTDKCLLKIDVNGRVRMHDLIRDMGREIVRQESPLEPGRRSRLWFSDDIVHVLEENKGTDTIEVIIVDLQKDRKVNWCGDAFGKMKNLRILIIRNAQFSRGPQILPDSLRVLDWCGYQSSSLPSEFNPKNLAVFHTLSSLNFEGCKFVIEVPSLSSVPNLGALCLDDCSSLIRIHDSVGFLDKLVSLSAQDCTQLESLVPSINLPSLVTLDLSGCSRLESFPEVVGVMENIKDVYLDHTSIKQLPSTIGNLVGLQRLGFPSENEEKVNPKVFANAMCVYNKYGKSFLNVYSSSSNNCSNDVIEVCSPLENDRGKNLVTDEVETTMFSYRDGRTKLELQDILPNIIQQLGADATKVQEDDAVPNLVPWKTFETAAEEETKA</sequence>
<keyword evidence="3" id="KW-0611">Plant defense</keyword>
<accession>A0A2Z6M6L3</accession>
<dbReference type="PRINTS" id="PR00364">
    <property type="entry name" value="DISEASERSIST"/>
</dbReference>
<dbReference type="InterPro" id="IPR042197">
    <property type="entry name" value="Apaf_helical"/>
</dbReference>
<dbReference type="SMART" id="SM00382">
    <property type="entry name" value="AAA"/>
    <property type="match status" value="1"/>
</dbReference>
<proteinExistence type="predicted"/>
<dbReference type="OrthoDB" id="1901675at2759"/>
<dbReference type="Gene3D" id="3.80.10.10">
    <property type="entry name" value="Ribonuclease Inhibitor"/>
    <property type="match status" value="1"/>
</dbReference>
<dbReference type="SUPFAM" id="SSF52540">
    <property type="entry name" value="P-loop containing nucleoside triphosphate hydrolases"/>
    <property type="match status" value="1"/>
</dbReference>
<dbReference type="InterPro" id="IPR044974">
    <property type="entry name" value="Disease_R_plants"/>
</dbReference>
<evidence type="ECO:0000256" key="4">
    <source>
        <dbReference type="ARBA" id="ARBA00023027"/>
    </source>
</evidence>
<dbReference type="PROSITE" id="PS50104">
    <property type="entry name" value="TIR"/>
    <property type="match status" value="1"/>
</dbReference>
<dbReference type="InterPro" id="IPR032675">
    <property type="entry name" value="LRR_dom_sf"/>
</dbReference>
<dbReference type="InterPro" id="IPR003593">
    <property type="entry name" value="AAA+_ATPase"/>
</dbReference>
<dbReference type="SMART" id="SM00255">
    <property type="entry name" value="TIR"/>
    <property type="match status" value="1"/>
</dbReference>
<evidence type="ECO:0000259" key="5">
    <source>
        <dbReference type="PROSITE" id="PS50104"/>
    </source>
</evidence>
<dbReference type="EMBL" id="DF973221">
    <property type="protein sequence ID" value="GAU20875.1"/>
    <property type="molecule type" value="Genomic_DNA"/>
</dbReference>
<dbReference type="Pfam" id="PF01582">
    <property type="entry name" value="TIR"/>
    <property type="match status" value="1"/>
</dbReference>
<dbReference type="Pfam" id="PF00931">
    <property type="entry name" value="NB-ARC"/>
    <property type="match status" value="1"/>
</dbReference>
<dbReference type="Gene3D" id="1.10.8.430">
    <property type="entry name" value="Helical domain of apoptotic protease-activating factors"/>
    <property type="match status" value="1"/>
</dbReference>
<evidence type="ECO:0000313" key="6">
    <source>
        <dbReference type="EMBL" id="GAU20875.1"/>
    </source>
</evidence>
<dbReference type="GO" id="GO:0043531">
    <property type="term" value="F:ADP binding"/>
    <property type="evidence" value="ECO:0007669"/>
    <property type="project" value="InterPro"/>
</dbReference>
<dbReference type="SUPFAM" id="SSF52058">
    <property type="entry name" value="L domain-like"/>
    <property type="match status" value="1"/>
</dbReference>
<dbReference type="InterPro" id="IPR002182">
    <property type="entry name" value="NB-ARC"/>
</dbReference>
<keyword evidence="2" id="KW-0677">Repeat</keyword>
<dbReference type="Proteomes" id="UP000242715">
    <property type="component" value="Unassembled WGS sequence"/>
</dbReference>
<evidence type="ECO:0000256" key="2">
    <source>
        <dbReference type="ARBA" id="ARBA00022737"/>
    </source>
</evidence>
<feature type="domain" description="TIR" evidence="5">
    <location>
        <begin position="16"/>
        <end position="185"/>
    </location>
</feature>
<dbReference type="GO" id="GO:0006952">
    <property type="term" value="P:defense response"/>
    <property type="evidence" value="ECO:0007669"/>
    <property type="project" value="UniProtKB-KW"/>
</dbReference>
<dbReference type="Gene3D" id="3.40.50.10140">
    <property type="entry name" value="Toll/interleukin-1 receptor homology (TIR) domain"/>
    <property type="match status" value="1"/>
</dbReference>
<dbReference type="Pfam" id="PF23286">
    <property type="entry name" value="LRR_13"/>
    <property type="match status" value="1"/>
</dbReference>
<evidence type="ECO:0000313" key="7">
    <source>
        <dbReference type="Proteomes" id="UP000242715"/>
    </source>
</evidence>
<dbReference type="Pfam" id="PF23282">
    <property type="entry name" value="WHD_ROQ1"/>
    <property type="match status" value="1"/>
</dbReference>
<evidence type="ECO:0000256" key="1">
    <source>
        <dbReference type="ARBA" id="ARBA00022614"/>
    </source>
</evidence>